<dbReference type="InterPro" id="IPR057460">
    <property type="entry name" value="CAF17_C"/>
</dbReference>
<accession>A0ABS0T2T8</accession>
<dbReference type="InterPro" id="IPR045179">
    <property type="entry name" value="YgfZ/GcvT"/>
</dbReference>
<dbReference type="PANTHER" id="PTHR22602">
    <property type="entry name" value="TRANSFERASE CAF17, MITOCHONDRIAL-RELATED"/>
    <property type="match status" value="1"/>
</dbReference>
<dbReference type="Pfam" id="PF25455">
    <property type="entry name" value="Beta-barrel_CAF17_C"/>
    <property type="match status" value="1"/>
</dbReference>
<comment type="caution">
    <text evidence="3">The sequence shown here is derived from an EMBL/GenBank/DDBJ whole genome shotgun (WGS) entry which is preliminary data.</text>
</comment>
<dbReference type="NCBIfam" id="TIGR03317">
    <property type="entry name" value="ygfZ_signature"/>
    <property type="match status" value="1"/>
</dbReference>
<organism evidence="3 4">
    <name type="scientific">Caulobacter hibisci</name>
    <dbReference type="NCBI Taxonomy" id="2035993"/>
    <lineage>
        <taxon>Bacteria</taxon>
        <taxon>Pseudomonadati</taxon>
        <taxon>Pseudomonadota</taxon>
        <taxon>Alphaproteobacteria</taxon>
        <taxon>Caulobacterales</taxon>
        <taxon>Caulobacteraceae</taxon>
        <taxon>Caulobacter</taxon>
    </lineage>
</organism>
<evidence type="ECO:0000259" key="2">
    <source>
        <dbReference type="Pfam" id="PF25455"/>
    </source>
</evidence>
<keyword evidence="4" id="KW-1185">Reference proteome</keyword>
<dbReference type="Gene3D" id="3.30.1360.120">
    <property type="entry name" value="Probable tRNA modification gtpase trme, domain 1"/>
    <property type="match status" value="2"/>
</dbReference>
<dbReference type="EMBL" id="JADWOX010000019">
    <property type="protein sequence ID" value="MBI1686194.1"/>
    <property type="molecule type" value="Genomic_DNA"/>
</dbReference>
<evidence type="ECO:0000256" key="1">
    <source>
        <dbReference type="ARBA" id="ARBA00022946"/>
    </source>
</evidence>
<proteinExistence type="predicted"/>
<dbReference type="PANTHER" id="PTHR22602:SF0">
    <property type="entry name" value="TRANSFERASE CAF17, MITOCHONDRIAL-RELATED"/>
    <property type="match status" value="1"/>
</dbReference>
<dbReference type="InterPro" id="IPR017703">
    <property type="entry name" value="YgfZ/GCV_T_CS"/>
</dbReference>
<dbReference type="SUPFAM" id="SSF103025">
    <property type="entry name" value="Folate-binding domain"/>
    <property type="match status" value="1"/>
</dbReference>
<dbReference type="Proteomes" id="UP000639859">
    <property type="component" value="Unassembled WGS sequence"/>
</dbReference>
<protein>
    <submittedName>
        <fullName evidence="3">Folate-binding protein YgfZ</fullName>
    </submittedName>
</protein>
<evidence type="ECO:0000313" key="3">
    <source>
        <dbReference type="EMBL" id="MBI1686194.1"/>
    </source>
</evidence>
<feature type="domain" description="CAF17 C-terminal" evidence="2">
    <location>
        <begin position="201"/>
        <end position="267"/>
    </location>
</feature>
<keyword evidence="1" id="KW-0809">Transit peptide</keyword>
<dbReference type="InterPro" id="IPR027266">
    <property type="entry name" value="TrmE/GcvT-like"/>
</dbReference>
<dbReference type="PIRSF" id="PIRSF006487">
    <property type="entry name" value="GcvT"/>
    <property type="match status" value="1"/>
</dbReference>
<reference evidence="3 4" key="1">
    <citation type="submission" date="2020-11" db="EMBL/GenBank/DDBJ databases">
        <title>genome sequence of strain KACC 18849.</title>
        <authorList>
            <person name="Gao J."/>
            <person name="Zhang X."/>
        </authorList>
    </citation>
    <scope>NUCLEOTIDE SEQUENCE [LARGE SCALE GENOMIC DNA]</scope>
    <source>
        <strain evidence="3 4">KACC 18849</strain>
    </source>
</reference>
<sequence>MTSPRIASLPSRAVIAVAGPDWRSFLQGLLTQDVETIAPGELRFSGLLTPQGRLLYDLFVAGLPDGALLDVAAAHRDAIVTRLSMYRLRAKVEIGPIDLVVAAVFSPDGAPVSGEGLYADPRLPALGARVYGPTAEPDASEADYDAHRLSLGVPGPADWLSDKAYPIEADFDLLSGIDFKKGCFVGQETTSRMKRRGTIKNRMLPIVFDGPAPAFGAEVLAGELRAGEVLSGADGRAMALLRLDRIEGVELTVDGRPVRVERPDWVPPTPPAPPSV</sequence>
<dbReference type="RefSeq" id="WP_198578088.1">
    <property type="nucleotide sequence ID" value="NZ_JADWOX010000019.1"/>
</dbReference>
<gene>
    <name evidence="3" type="ORF">I4Q42_21205</name>
</gene>
<evidence type="ECO:0000313" key="4">
    <source>
        <dbReference type="Proteomes" id="UP000639859"/>
    </source>
</evidence>
<name>A0ABS0T2T8_9CAUL</name>